<name>A0A9E2P152_9SPIR</name>
<dbReference type="EMBL" id="JAHLFV010000213">
    <property type="protein sequence ID" value="MBU3850743.1"/>
    <property type="molecule type" value="Genomic_DNA"/>
</dbReference>
<dbReference type="Pfam" id="PF07022">
    <property type="entry name" value="Phage_CI_repr"/>
    <property type="match status" value="1"/>
</dbReference>
<evidence type="ECO:0000259" key="1">
    <source>
        <dbReference type="PROSITE" id="PS50943"/>
    </source>
</evidence>
<dbReference type="GO" id="GO:0045892">
    <property type="term" value="P:negative regulation of DNA-templated transcription"/>
    <property type="evidence" value="ECO:0007669"/>
    <property type="project" value="InterPro"/>
</dbReference>
<organism evidence="2 3">
    <name type="scientific">Candidatus Treponema excrementipullorum</name>
    <dbReference type="NCBI Taxonomy" id="2838768"/>
    <lineage>
        <taxon>Bacteria</taxon>
        <taxon>Pseudomonadati</taxon>
        <taxon>Spirochaetota</taxon>
        <taxon>Spirochaetia</taxon>
        <taxon>Spirochaetales</taxon>
        <taxon>Treponemataceae</taxon>
        <taxon>Treponema</taxon>
    </lineage>
</organism>
<feature type="domain" description="HTH cro/C1-type" evidence="1">
    <location>
        <begin position="7"/>
        <end position="62"/>
    </location>
</feature>
<dbReference type="SUPFAM" id="SSF47413">
    <property type="entry name" value="lambda repressor-like DNA-binding domains"/>
    <property type="match status" value="1"/>
</dbReference>
<dbReference type="InterPro" id="IPR001387">
    <property type="entry name" value="Cro/C1-type_HTH"/>
</dbReference>
<protein>
    <submittedName>
        <fullName evidence="2">Helix-turn-helix domain-containing protein</fullName>
    </submittedName>
</protein>
<evidence type="ECO:0000313" key="3">
    <source>
        <dbReference type="Proteomes" id="UP000823914"/>
    </source>
</evidence>
<dbReference type="InterPro" id="IPR010982">
    <property type="entry name" value="Lambda_DNA-bd_dom_sf"/>
</dbReference>
<reference evidence="2" key="2">
    <citation type="submission" date="2021-04" db="EMBL/GenBank/DDBJ databases">
        <authorList>
            <person name="Gilroy R."/>
        </authorList>
    </citation>
    <scope>NUCLEOTIDE SEQUENCE</scope>
    <source>
        <strain evidence="2">Gambia15-2214</strain>
    </source>
</reference>
<dbReference type="GO" id="GO:0003677">
    <property type="term" value="F:DNA binding"/>
    <property type="evidence" value="ECO:0007669"/>
    <property type="project" value="InterPro"/>
</dbReference>
<dbReference type="PROSITE" id="PS50943">
    <property type="entry name" value="HTH_CROC1"/>
    <property type="match status" value="1"/>
</dbReference>
<dbReference type="AlphaFoldDB" id="A0A9E2P152"/>
<proteinExistence type="predicted"/>
<evidence type="ECO:0000313" key="2">
    <source>
        <dbReference type="EMBL" id="MBU3850743.1"/>
    </source>
</evidence>
<gene>
    <name evidence="2" type="ORF">IAA16_09270</name>
</gene>
<dbReference type="SMART" id="SM00530">
    <property type="entry name" value="HTH_XRE"/>
    <property type="match status" value="1"/>
</dbReference>
<dbReference type="Gene3D" id="1.10.260.40">
    <property type="entry name" value="lambda repressor-like DNA-binding domains"/>
    <property type="match status" value="1"/>
</dbReference>
<reference evidence="2" key="1">
    <citation type="journal article" date="2021" name="PeerJ">
        <title>Extensive microbial diversity within the chicken gut microbiome revealed by metagenomics and culture.</title>
        <authorList>
            <person name="Gilroy R."/>
            <person name="Ravi A."/>
            <person name="Getino M."/>
            <person name="Pursley I."/>
            <person name="Horton D.L."/>
            <person name="Alikhan N.F."/>
            <person name="Baker D."/>
            <person name="Gharbi K."/>
            <person name="Hall N."/>
            <person name="Watson M."/>
            <person name="Adriaenssens E.M."/>
            <person name="Foster-Nyarko E."/>
            <person name="Jarju S."/>
            <person name="Secka A."/>
            <person name="Antonio M."/>
            <person name="Oren A."/>
            <person name="Chaudhuri R.R."/>
            <person name="La Ragione R."/>
            <person name="Hildebrand F."/>
            <person name="Pallen M.J."/>
        </authorList>
    </citation>
    <scope>NUCLEOTIDE SEQUENCE</scope>
    <source>
        <strain evidence="2">Gambia15-2214</strain>
    </source>
</reference>
<comment type="caution">
    <text evidence="2">The sequence shown here is derived from an EMBL/GenBank/DDBJ whole genome shotgun (WGS) entry which is preliminary data.</text>
</comment>
<sequence length="124" mass="13985">MGFKTRLKEEISYQGILLKELASKADVSKRTLESYVDARGRMPAADVAVRIAAALGVSVEYLVTGQDSRFPSECKKFLRFKNFVSELDSLSDESWDKLQPLFLAMIAQEKLTYLQKNKTKVQGC</sequence>
<dbReference type="Proteomes" id="UP000823914">
    <property type="component" value="Unassembled WGS sequence"/>
</dbReference>
<accession>A0A9E2P152</accession>
<dbReference type="InterPro" id="IPR010744">
    <property type="entry name" value="Phage_CI_N"/>
</dbReference>
<dbReference type="CDD" id="cd00093">
    <property type="entry name" value="HTH_XRE"/>
    <property type="match status" value="1"/>
</dbReference>